<accession>A0A915J080</accession>
<evidence type="ECO:0000313" key="3">
    <source>
        <dbReference type="WBParaSite" id="nRc.2.0.1.t19866-RA"/>
    </source>
</evidence>
<feature type="compositionally biased region" description="Basic and acidic residues" evidence="1">
    <location>
        <begin position="109"/>
        <end position="123"/>
    </location>
</feature>
<feature type="region of interest" description="Disordered" evidence="1">
    <location>
        <begin position="102"/>
        <end position="123"/>
    </location>
</feature>
<evidence type="ECO:0000256" key="1">
    <source>
        <dbReference type="SAM" id="MobiDB-lite"/>
    </source>
</evidence>
<protein>
    <submittedName>
        <fullName evidence="3">Uncharacterized protein</fullName>
    </submittedName>
</protein>
<dbReference type="AlphaFoldDB" id="A0A915J080"/>
<proteinExistence type="predicted"/>
<keyword evidence="2" id="KW-1185">Reference proteome</keyword>
<evidence type="ECO:0000313" key="2">
    <source>
        <dbReference type="Proteomes" id="UP000887565"/>
    </source>
</evidence>
<sequence>MPLNRPSMSETVQAGGLQQVKTQLPVAAPLDKTQQLVVITVAPQAAAVIVVVLLQVQPAVAQQVTDYDQVCRFLEERSKYKVERATRTIERRLTDAQISRLPTQNYDHPQPRLELPRTSHQEEDSRIKTIVDNMHPLLLYQDEDQTFQHKQVIDTFSTKMPVFYQLTIREQAKNFTNIQQLVNAVAKARSVLNTMKAEIGTAD</sequence>
<organism evidence="2 3">
    <name type="scientific">Romanomermis culicivorax</name>
    <name type="common">Nematode worm</name>
    <dbReference type="NCBI Taxonomy" id="13658"/>
    <lineage>
        <taxon>Eukaryota</taxon>
        <taxon>Metazoa</taxon>
        <taxon>Ecdysozoa</taxon>
        <taxon>Nematoda</taxon>
        <taxon>Enoplea</taxon>
        <taxon>Dorylaimia</taxon>
        <taxon>Mermithida</taxon>
        <taxon>Mermithoidea</taxon>
        <taxon>Mermithidae</taxon>
        <taxon>Romanomermis</taxon>
    </lineage>
</organism>
<name>A0A915J080_ROMCU</name>
<dbReference type="Proteomes" id="UP000887565">
    <property type="component" value="Unplaced"/>
</dbReference>
<dbReference type="WBParaSite" id="nRc.2.0.1.t19866-RA">
    <property type="protein sequence ID" value="nRc.2.0.1.t19866-RA"/>
    <property type="gene ID" value="nRc.2.0.1.g19866"/>
</dbReference>
<reference evidence="3" key="1">
    <citation type="submission" date="2022-11" db="UniProtKB">
        <authorList>
            <consortium name="WormBaseParasite"/>
        </authorList>
    </citation>
    <scope>IDENTIFICATION</scope>
</reference>